<gene>
    <name evidence="3" type="ORF">RMCC_6020</name>
</gene>
<sequence length="102" mass="11187">MKGPKDPVDHTRTTRPHAGESMKDNLIMPALILIGVALVLFVASLAAFATKHFDVGLTMATLSGAGLLVGALWLTLEHVRVRRIEDRWYAAHPDVPRQHPNS</sequence>
<keyword evidence="2" id="KW-0472">Membrane</keyword>
<keyword evidence="2" id="KW-0812">Transmembrane</keyword>
<dbReference type="RefSeq" id="WP_062659759.1">
    <property type="nucleotide sequence ID" value="NZ_BCSY01000129.1"/>
</dbReference>
<organism evidence="3 4">
    <name type="scientific">Mycolicibacterium canariasense</name>
    <name type="common">Mycobacterium canariasense</name>
    <dbReference type="NCBI Taxonomy" id="228230"/>
    <lineage>
        <taxon>Bacteria</taxon>
        <taxon>Bacillati</taxon>
        <taxon>Actinomycetota</taxon>
        <taxon>Actinomycetes</taxon>
        <taxon>Mycobacteriales</taxon>
        <taxon>Mycobacteriaceae</taxon>
        <taxon>Mycolicibacterium</taxon>
    </lineage>
</organism>
<name>A0A100WIZ7_MYCCR</name>
<reference evidence="4" key="2">
    <citation type="submission" date="2016-02" db="EMBL/GenBank/DDBJ databases">
        <title>Draft genome sequence of five rapidly growing Mycobacterium species.</title>
        <authorList>
            <person name="Katahira K."/>
            <person name="Gotou Y."/>
            <person name="Iida K."/>
            <person name="Ogura Y."/>
            <person name="Hayashi T."/>
        </authorList>
    </citation>
    <scope>NUCLEOTIDE SEQUENCE [LARGE SCALE GENOMIC DNA]</scope>
    <source>
        <strain evidence="4">JCM15298</strain>
    </source>
</reference>
<dbReference type="EMBL" id="BCSY01000129">
    <property type="protein sequence ID" value="GAS99055.1"/>
    <property type="molecule type" value="Genomic_DNA"/>
</dbReference>
<keyword evidence="2" id="KW-1133">Transmembrane helix</keyword>
<feature type="transmembrane region" description="Helical" evidence="2">
    <location>
        <begin position="26"/>
        <end position="49"/>
    </location>
</feature>
<dbReference type="OrthoDB" id="4741344at2"/>
<evidence type="ECO:0000256" key="2">
    <source>
        <dbReference type="SAM" id="Phobius"/>
    </source>
</evidence>
<dbReference type="NCBIfam" id="NF041247">
    <property type="entry name" value="UsfY"/>
    <property type="match status" value="1"/>
</dbReference>
<evidence type="ECO:0000256" key="1">
    <source>
        <dbReference type="SAM" id="MobiDB-lite"/>
    </source>
</evidence>
<accession>A0A100WIZ7</accession>
<dbReference type="AlphaFoldDB" id="A0A100WIZ7"/>
<dbReference type="InterPro" id="IPR049606">
    <property type="entry name" value="UsfY-like"/>
</dbReference>
<dbReference type="Proteomes" id="UP000069443">
    <property type="component" value="Unassembled WGS sequence"/>
</dbReference>
<feature type="transmembrane region" description="Helical" evidence="2">
    <location>
        <begin position="55"/>
        <end position="76"/>
    </location>
</feature>
<keyword evidence="4" id="KW-1185">Reference proteome</keyword>
<comment type="caution">
    <text evidence="3">The sequence shown here is derived from an EMBL/GenBank/DDBJ whole genome shotgun (WGS) entry which is preliminary data.</text>
</comment>
<feature type="region of interest" description="Disordered" evidence="1">
    <location>
        <begin position="1"/>
        <end position="20"/>
    </location>
</feature>
<proteinExistence type="predicted"/>
<evidence type="ECO:0000313" key="4">
    <source>
        <dbReference type="Proteomes" id="UP000069443"/>
    </source>
</evidence>
<dbReference type="STRING" id="228230.RMCC_6020"/>
<evidence type="ECO:0000313" key="3">
    <source>
        <dbReference type="EMBL" id="GAS99055.1"/>
    </source>
</evidence>
<protein>
    <submittedName>
        <fullName evidence="3">UsfY protein</fullName>
    </submittedName>
</protein>
<reference evidence="4" key="1">
    <citation type="journal article" date="2016" name="Genome Announc.">
        <title>Draft Genome Sequences of Five Rapidly Growing Mycobacterium Species, M. thermoresistibile, M. fortuitum subsp. acetamidolyticum, M. canariasense, M. brisbanense, and M. novocastrense.</title>
        <authorList>
            <person name="Katahira K."/>
            <person name="Ogura Y."/>
            <person name="Gotoh Y."/>
            <person name="Hayashi T."/>
        </authorList>
    </citation>
    <scope>NUCLEOTIDE SEQUENCE [LARGE SCALE GENOMIC DNA]</scope>
    <source>
        <strain evidence="4">JCM15298</strain>
    </source>
</reference>